<evidence type="ECO:0000256" key="4">
    <source>
        <dbReference type="ARBA" id="ARBA00022737"/>
    </source>
</evidence>
<proteinExistence type="predicted"/>
<dbReference type="InterPro" id="IPR020802">
    <property type="entry name" value="TesA-like"/>
</dbReference>
<dbReference type="SUPFAM" id="SSF53335">
    <property type="entry name" value="S-adenosyl-L-methionine-dependent methyltransferases"/>
    <property type="match status" value="1"/>
</dbReference>
<dbReference type="PROSITE" id="PS50075">
    <property type="entry name" value="CARRIER"/>
    <property type="match status" value="3"/>
</dbReference>
<feature type="domain" description="Carrier" evidence="6">
    <location>
        <begin position="3472"/>
        <end position="3547"/>
    </location>
</feature>
<evidence type="ECO:0000256" key="1">
    <source>
        <dbReference type="ARBA" id="ARBA00001957"/>
    </source>
</evidence>
<dbReference type="SMART" id="SM00824">
    <property type="entry name" value="PKS_TE"/>
    <property type="match status" value="1"/>
</dbReference>
<dbReference type="InterPro" id="IPR020806">
    <property type="entry name" value="PKS_PP-bd"/>
</dbReference>
<dbReference type="NCBIfam" id="TIGR01733">
    <property type="entry name" value="AA-adenyl-dom"/>
    <property type="match status" value="3"/>
</dbReference>
<evidence type="ECO:0000256" key="5">
    <source>
        <dbReference type="SAM" id="MobiDB-lite"/>
    </source>
</evidence>
<keyword evidence="3" id="KW-0597">Phosphoprotein</keyword>
<dbReference type="InterPro" id="IPR006162">
    <property type="entry name" value="Ppantetheine_attach_site"/>
</dbReference>
<dbReference type="InterPro" id="IPR020845">
    <property type="entry name" value="AMP-binding_CS"/>
</dbReference>
<accession>A0ABU3UKD2</accession>
<dbReference type="EMBL" id="JARAKF010000001">
    <property type="protein sequence ID" value="MDU8994377.1"/>
    <property type="molecule type" value="Genomic_DNA"/>
</dbReference>
<keyword evidence="8" id="KW-1185">Reference proteome</keyword>
<dbReference type="CDD" id="cd05930">
    <property type="entry name" value="A_NRPS"/>
    <property type="match status" value="1"/>
</dbReference>
<dbReference type="CDD" id="cd19540">
    <property type="entry name" value="LCL_NRPS-like"/>
    <property type="match status" value="3"/>
</dbReference>
<dbReference type="PROSITE" id="PS00012">
    <property type="entry name" value="PHOSPHOPANTETHEINE"/>
    <property type="match status" value="3"/>
</dbReference>
<dbReference type="InterPro" id="IPR036736">
    <property type="entry name" value="ACP-like_sf"/>
</dbReference>
<dbReference type="SMART" id="SM00823">
    <property type="entry name" value="PKS_PP"/>
    <property type="match status" value="3"/>
</dbReference>
<dbReference type="CDD" id="cd17646">
    <property type="entry name" value="A_NRPS_AB3403-like"/>
    <property type="match status" value="1"/>
</dbReference>
<dbReference type="PROSITE" id="PS00455">
    <property type="entry name" value="AMP_BINDING"/>
    <property type="match status" value="3"/>
</dbReference>
<evidence type="ECO:0000256" key="3">
    <source>
        <dbReference type="ARBA" id="ARBA00022553"/>
    </source>
</evidence>
<dbReference type="CDD" id="cd02440">
    <property type="entry name" value="AdoMet_MTases"/>
    <property type="match status" value="1"/>
</dbReference>
<dbReference type="Gene3D" id="1.10.1200.10">
    <property type="entry name" value="ACP-like"/>
    <property type="match status" value="2"/>
</dbReference>
<dbReference type="Pfam" id="PF00975">
    <property type="entry name" value="Thioesterase"/>
    <property type="match status" value="1"/>
</dbReference>
<dbReference type="InterPro" id="IPR025110">
    <property type="entry name" value="AMP-bd_C"/>
</dbReference>
<dbReference type="InterPro" id="IPR013217">
    <property type="entry name" value="Methyltransf_12"/>
</dbReference>
<dbReference type="Gene3D" id="2.30.38.10">
    <property type="entry name" value="Luciferase, Domain 3"/>
    <property type="match status" value="2"/>
</dbReference>
<dbReference type="Proteomes" id="UP001257627">
    <property type="component" value="Unassembled WGS sequence"/>
</dbReference>
<dbReference type="Gene3D" id="3.40.50.150">
    <property type="entry name" value="Vaccinia Virus protein VP39"/>
    <property type="match status" value="1"/>
</dbReference>
<dbReference type="SUPFAM" id="SSF56801">
    <property type="entry name" value="Acetyl-CoA synthetase-like"/>
    <property type="match status" value="3"/>
</dbReference>
<evidence type="ECO:0000256" key="2">
    <source>
        <dbReference type="ARBA" id="ARBA00022450"/>
    </source>
</evidence>
<dbReference type="Pfam" id="PF08242">
    <property type="entry name" value="Methyltransf_12"/>
    <property type="match status" value="1"/>
</dbReference>
<dbReference type="InterPro" id="IPR010071">
    <property type="entry name" value="AA_adenyl_dom"/>
</dbReference>
<dbReference type="PANTHER" id="PTHR45527:SF1">
    <property type="entry name" value="FATTY ACID SYNTHASE"/>
    <property type="match status" value="1"/>
</dbReference>
<dbReference type="InterPro" id="IPR009081">
    <property type="entry name" value="PP-bd_ACP"/>
</dbReference>
<feature type="domain" description="Carrier" evidence="6">
    <location>
        <begin position="2415"/>
        <end position="2490"/>
    </location>
</feature>
<dbReference type="SUPFAM" id="SSF52777">
    <property type="entry name" value="CoA-dependent acyltransferases"/>
    <property type="match status" value="6"/>
</dbReference>
<dbReference type="SUPFAM" id="SSF47336">
    <property type="entry name" value="ACP-like"/>
    <property type="match status" value="3"/>
</dbReference>
<dbReference type="InterPro" id="IPR029058">
    <property type="entry name" value="AB_hydrolase_fold"/>
</dbReference>
<dbReference type="NCBIfam" id="NF003417">
    <property type="entry name" value="PRK04813.1"/>
    <property type="match status" value="4"/>
</dbReference>
<dbReference type="InterPro" id="IPR023213">
    <property type="entry name" value="CAT-like_dom_sf"/>
</dbReference>
<dbReference type="CDD" id="cd17652">
    <property type="entry name" value="A_NRPS_CmdD_like"/>
    <property type="match status" value="1"/>
</dbReference>
<dbReference type="Gene3D" id="3.40.50.1820">
    <property type="entry name" value="alpha/beta hydrolase"/>
    <property type="match status" value="1"/>
</dbReference>
<dbReference type="PANTHER" id="PTHR45527">
    <property type="entry name" value="NONRIBOSOMAL PEPTIDE SYNTHETASE"/>
    <property type="match status" value="1"/>
</dbReference>
<comment type="caution">
    <text evidence="7">The sequence shown here is derived from an EMBL/GenBank/DDBJ whole genome shotgun (WGS) entry which is preliminary data.</text>
</comment>
<gene>
    <name evidence="7" type="ORF">PU648_18965</name>
</gene>
<dbReference type="Gene3D" id="3.30.300.30">
    <property type="match status" value="4"/>
</dbReference>
<evidence type="ECO:0000259" key="6">
    <source>
        <dbReference type="PROSITE" id="PS50075"/>
    </source>
</evidence>
<dbReference type="InterPro" id="IPR000873">
    <property type="entry name" value="AMP-dep_synth/lig_dom"/>
</dbReference>
<dbReference type="Gene3D" id="3.40.50.980">
    <property type="match status" value="4"/>
</dbReference>
<dbReference type="InterPro" id="IPR029063">
    <property type="entry name" value="SAM-dependent_MTases_sf"/>
</dbReference>
<reference evidence="7 8" key="1">
    <citation type="submission" date="2023-02" db="EMBL/GenBank/DDBJ databases">
        <authorList>
            <person name="Maleckis M."/>
        </authorList>
    </citation>
    <scope>NUCLEOTIDE SEQUENCE [LARGE SCALE GENOMIC DNA]</scope>
    <source>
        <strain evidence="7 8">P8-A2</strain>
    </source>
</reference>
<name>A0ABU3UKD2_9ACTN</name>
<dbReference type="Gene3D" id="3.40.50.12780">
    <property type="entry name" value="N-terminal domain of ligase-like"/>
    <property type="match status" value="1"/>
</dbReference>
<comment type="cofactor">
    <cofactor evidence="1">
        <name>pantetheine 4'-phosphate</name>
        <dbReference type="ChEBI" id="CHEBI:47942"/>
    </cofactor>
</comment>
<dbReference type="Pfam" id="PF13193">
    <property type="entry name" value="AMP-binding_C"/>
    <property type="match status" value="2"/>
</dbReference>
<keyword evidence="4" id="KW-0677">Repeat</keyword>
<protein>
    <submittedName>
        <fullName evidence="7">Amino acid adenylation domain-containing protein</fullName>
    </submittedName>
</protein>
<evidence type="ECO:0000313" key="8">
    <source>
        <dbReference type="Proteomes" id="UP001257627"/>
    </source>
</evidence>
<dbReference type="Gene3D" id="3.30.559.30">
    <property type="entry name" value="Nonribosomal peptide synthetase, condensation domain"/>
    <property type="match status" value="3"/>
</dbReference>
<sequence length="3810" mass="412367">MIPLSHAQQRLWFLNRLEGPSATYNMPAVLRLTGALDRTALAVALQDLVDRHEPLRTVFVDREDVPYQRFIEPGDARLDVPVTEVGSADFTDRIAELAARPFDLASEIPIRAELFAVSDREHVLALVIHHIAADGWSMAPLARDLTAAYEARRAGRAPDWPDLPIQYADYTLWQQELLGGEDDPESLISEQIEYWRKALADLPDELRLPVDRQRPATSSNEGGNVPFHVDATLHRKLSELAVRSDASLFMVVQAGLAALLSRLGAGTDIPIGSAIAGRTDEALHELVGFFVNTLVLRVDTAGNPTFRELIARSRETALSAYAHQDLPFERLVDILRPDRSLGRHPLFQVMLAFQNNTLPQLRLPGLVVEGEQLYTATSKFDLAFSMGEQFDQEGGPGGLAGTIEFATDLFDRASVDRLGARLVQVFEAMVGDLDRPLGSLDVLAPDERQRVLDTWNRTAHEVDAAGFAEIFRSNALAHPDAPALASDTVTLTYGELNTAANRLARLLTEQGAGPGQLVALAMPRSPELITAMLAVAKVGAAYLPVDPDYPAERIAFMLDDSRPALAVTVRELAERLPAGIPRLVLDEEGTRAELDRQSADDLPPNRSLDNPLYVIYTSGSTGTPKGVVVSDAGVASLARSQQERFGAGPGSRVLQFASPSFDAAFWDCCLALLSGGTLVIGSAEQVTPGPQLAAFVRAMRVTHLTMPPSVLAALPSDALPSGTTVVVASEACPGPLVARWAPGNRMFNAYGPTESTVCATVSEPLSGSDGPPIGRPLDNTRVYVLDEALRPVPVGVVGELYIAGAGLALGYLHRPGVTAERFVACPFGGPGERMYRTGDLARWRADGQVDFAGRADQQVKIRGFRIEPGEVEAVLTGHSAVRQAAVVAREDRPGDLQLTAYLVPAEDDGRRDQAGEQQQLGTWQATYDAHHAGLSAGLGEDFSGWNSSYTGQAIPVEEMRRWRDATVDRVRELDPRRVLEIGVGSGLILAPLAPHCDAYWGTDISEVVIDRVRGQLADRPELDGRVELRAQAAHIFDGLPTGFFDTIILNSVVQYFPSSGYLTDVLTRALDLVVPGGAVFVGDVRNLRLHRALRTAVELRSADAADGDAAELRKAVDLAVSRETELLVDPDYFATVAPSFDLRIKPGTDRNELTGHRYDVVLRAEPTPAPAVGREAVWGRDVTDVDALRALLATRPAGLRVTGIPNRRVAGEIAAVRALEAGDLAAALAVLTEPEPVLPDPQLFAGLGAESGYRTDLTWSGADHRGGGLEAVFSAPGTTGGAYRPGPSPTPDSRSYTNAPATTLTSAAMVESVREHLRNVLPDYLIPTAFVVLDRMPLTPNGKVDRRALPAPSVSARASSRGPRNEREEVLCRILAEVLGLPRVGIDDGFFDLGGHSLLATRLISRVRAALGVDLSIRDLFAAPTVAGLAQVLDRVGGTRRRPVVRARRPERTPLSHAQQRLWFLNRLEGPSATYNMPIAVRLKGSLDRAALTAAIQDLSDRHESLRTTYPDVDGTPYQRIVPPEQAQVELRVTGTTETELAERLALAAGRAFDLADELPLWAHLFAVSADDHVLMLVLHHIAGDGWSMGPLTRDLTDAYAARLDGRRPRWTELPVQYADYALWQRELLGREDEPDSLISEQIAFWRETLADLPEDLRLPYSRPRSTSGEYHGSTFSFRIGAETHRRLAALANDSGTSLYMVSQAGLTALLTRLGSGTDIPIGTPVAGRTDQALDELIGVFLNTLVLRTDTSGNPTWHELLGRISETNLNAYANQDLPFERLVEILNPSRSNGRLPLFQILLSLHGATPEPAFPGLVARGEALDRIVQNKFDLAIHLREAFDEDGAPAGLDGMVEYSTDLFDEAAVEQLSDHLVRLLSAMATDPGQRIGAAELLDPAGRERVVATWNDTAHEVPRTTLPELFAAQAARTPDRTAVEFEDTSLTYSQLDLRAGRLARLLAEHGAGPEQCVAVVLPRSEALVVTLLAVLKTGAAYLPIDPGYPAERIQYLLDDARPVLTLTEDHPVFGVEPAGPVLGRDEVACVPEHPAYVIYTSGSTGRPKGVVVSHASIVNRLLWMQDRYGLDDTDRVLQKTPAGFDVSVWEFFWPLITGATLLVAKPDGHKDPAYLAELIRERRVTTAHFVPSMLAAFVAEPGAARLPDLRRLISSGEALPVELAQRARATIGVPMHNLYGPTEASVDVSAWEYRDGPGAVSVPIGRPVWNTALYVLDAALRPAPAGVVGELYVAGAQLARGYLRRPALTAERFVACPFGEAGERMYRTGDLAIWRADGQLEFVGRADDQVKVRGFRVEPVEIEAALARHDGVAQAAVVPRADDSGDTRLFAYVVPARRPETDQDTADRPEPAALREFLLRSLPEHLVPAAFVVLDALPVTPNGKLDRRALPAPDFAGREAGRGPRDPREAALCRIFAEVLGLPGVGIDDGFFDLGGHSLMATRLISRVRATFGVDLAIRDLFGTPTVAGLVRVLDRAGDTRRQPVVRTRRPERVPLSHAQQRLWFLNRLEGPNAAYNLPMAVRLIGSLDRSALAAAIADVIARHETLRTVFPDVDGVPYQLILDPDRAQVELVVTEVGRGELAAAIAETAERGFDLQRDLPLRVRVLTVSPTEHVLVLVVHHVAGDGWSLVPLTRDLSTAYADRCAARAPRWTELPVQYADYALWQRELLGREDDPSSLINEQVLYWRDALAGIPDELPLPTDRARPKTPSYAGGSVEFGYGPELHARINKLAVDCHATAFMVVQTALASLLTRLGAGTDIPIGSPIAGRTDEAFDELVGLFVNTLVLRTDTSGDPTFREVIDRVREANLNAYAHQDLPFEYLVEALNPDRSVARHPLFQVMFAFQNTRDTELRLPGLAAEGAPVGVEAAMFDLSVHLEARYHADGREGGARGALVYSADLFDRETAEAIVARLLLMLEAVTADPGQRISQVELLEPAERTRILREWNGETAEVPATTLPRLFAAAASRDGTATAVRAAGARLSYDELRAAANRLARLLVAYGCGPDQRVALALPRDERLPIAMWAVLNSGAAYLPIDPGHPAERVRYLIEDARPVLVLTDSAGAAVLPDDQARIVLDDPATEAALARLDPTDLGDADRLAPLHPDDAAYVIYTSGSTGRPKGVVVTHRSVANLASWARDTFPEDVFGAALASTSASFDVSVSDMILPLLGGGCIEVVRDVLALAGEDRPEASLVCTAPSAMSAALAPGGELRIGTLILVGEAVSPRLVHELRAAAPGVRIANLYGPTEACVYATAWFDDGNAAGVAPIGRAITNYRTYVLDDGLRPVPPGVAGELYLAGAGLARGYFGRPAMTAERFVACPFGHAGERMYRTGDLVRWRFDGQLEFIGRVDDQVKIRGHRAEPAETEAVLARHGSVAQVAVLARRDRRGDTALVAYAVPADGHEVRPAEMIEFARRELPGHLVPSAVVSLPRLPLNASGKLDRRMLPTPETAKAISSREPRDARERALCELFAEVIGVPAVGIDDSFFELGGHSLLATRLVAKARARLGVEFAVRTLFEAPTVAGLAERLDSDSPATSLEVLLPLRAEGGRPPLFCVHPATGLGWVYAGLLQHLDREQPIYALQARGLAGQVEFAESLDDMAADYVAQIRAVQPHGPYHLLGWSSGGAVAHAIAELLRADGEPVRLLAMLDTTVPGHGYRQPDTDVLFRALRDLGLDLAPTAEGELDFARVHSFLREVDHPLAGLGERSLAALSEVYGRQTSMLHEPFSRTVDADLLFFTASRSHPDDPDFAMAWQPLIAGRITEIEIDCEHNQMTEAAALSMIAPVLRAKLSAADE</sequence>
<dbReference type="InterPro" id="IPR045851">
    <property type="entry name" value="AMP-bd_C_sf"/>
</dbReference>
<organism evidence="7 8">
    <name type="scientific">Streptomyces mirabilis</name>
    <dbReference type="NCBI Taxonomy" id="68239"/>
    <lineage>
        <taxon>Bacteria</taxon>
        <taxon>Bacillati</taxon>
        <taxon>Actinomycetota</taxon>
        <taxon>Actinomycetes</taxon>
        <taxon>Kitasatosporales</taxon>
        <taxon>Streptomycetaceae</taxon>
        <taxon>Streptomyces</taxon>
    </lineage>
</organism>
<feature type="region of interest" description="Disordered" evidence="5">
    <location>
        <begin position="1274"/>
        <end position="1297"/>
    </location>
</feature>
<keyword evidence="2" id="KW-0596">Phosphopantetheine</keyword>
<dbReference type="RefSeq" id="WP_316732886.1">
    <property type="nucleotide sequence ID" value="NZ_JARAKF010000001.1"/>
</dbReference>
<evidence type="ECO:0000313" key="7">
    <source>
        <dbReference type="EMBL" id="MDU8994377.1"/>
    </source>
</evidence>
<dbReference type="Pfam" id="PF00501">
    <property type="entry name" value="AMP-binding"/>
    <property type="match status" value="3"/>
</dbReference>
<dbReference type="InterPro" id="IPR042099">
    <property type="entry name" value="ANL_N_sf"/>
</dbReference>
<dbReference type="InterPro" id="IPR001031">
    <property type="entry name" value="Thioesterase"/>
</dbReference>
<dbReference type="InterPro" id="IPR001242">
    <property type="entry name" value="Condensation_dom"/>
</dbReference>
<dbReference type="Pfam" id="PF00668">
    <property type="entry name" value="Condensation"/>
    <property type="match status" value="3"/>
</dbReference>
<dbReference type="Gene3D" id="3.30.559.10">
    <property type="entry name" value="Chloramphenicol acetyltransferase-like domain"/>
    <property type="match status" value="3"/>
</dbReference>
<dbReference type="Pfam" id="PF00550">
    <property type="entry name" value="PP-binding"/>
    <property type="match status" value="3"/>
</dbReference>
<dbReference type="SUPFAM" id="SSF53474">
    <property type="entry name" value="alpha/beta-Hydrolases"/>
    <property type="match status" value="1"/>
</dbReference>
<feature type="domain" description="Carrier" evidence="6">
    <location>
        <begin position="1362"/>
        <end position="1437"/>
    </location>
</feature>